<accession>A0ACA9NPD1</accession>
<feature type="non-terminal residue" evidence="1">
    <location>
        <position position="58"/>
    </location>
</feature>
<dbReference type="Proteomes" id="UP000789702">
    <property type="component" value="Unassembled WGS sequence"/>
</dbReference>
<organism evidence="1 2">
    <name type="scientific">Dentiscutata heterogama</name>
    <dbReference type="NCBI Taxonomy" id="1316150"/>
    <lineage>
        <taxon>Eukaryota</taxon>
        <taxon>Fungi</taxon>
        <taxon>Fungi incertae sedis</taxon>
        <taxon>Mucoromycota</taxon>
        <taxon>Glomeromycotina</taxon>
        <taxon>Glomeromycetes</taxon>
        <taxon>Diversisporales</taxon>
        <taxon>Gigasporaceae</taxon>
        <taxon>Dentiscutata</taxon>
    </lineage>
</organism>
<keyword evidence="2" id="KW-1185">Reference proteome</keyword>
<feature type="non-terminal residue" evidence="1">
    <location>
        <position position="1"/>
    </location>
</feature>
<protein>
    <submittedName>
        <fullName evidence="1">6682_t:CDS:1</fullName>
    </submittedName>
</protein>
<dbReference type="EMBL" id="CAJVPU010018746">
    <property type="protein sequence ID" value="CAG8667671.1"/>
    <property type="molecule type" value="Genomic_DNA"/>
</dbReference>
<comment type="caution">
    <text evidence="1">The sequence shown here is derived from an EMBL/GenBank/DDBJ whole genome shotgun (WGS) entry which is preliminary data.</text>
</comment>
<name>A0ACA9NPD1_9GLOM</name>
<evidence type="ECO:0000313" key="2">
    <source>
        <dbReference type="Proteomes" id="UP000789702"/>
    </source>
</evidence>
<sequence length="58" mass="6908">GYEKELKVKVDDKIEHNPCIFYSLPYAFALLDNHKQVEEYRDQKVFSYKKLLLLKSTA</sequence>
<gene>
    <name evidence="1" type="ORF">DHETER_LOCUS10040</name>
</gene>
<proteinExistence type="predicted"/>
<evidence type="ECO:0000313" key="1">
    <source>
        <dbReference type="EMBL" id="CAG8667671.1"/>
    </source>
</evidence>
<reference evidence="1" key="1">
    <citation type="submission" date="2021-06" db="EMBL/GenBank/DDBJ databases">
        <authorList>
            <person name="Kallberg Y."/>
            <person name="Tangrot J."/>
            <person name="Rosling A."/>
        </authorList>
    </citation>
    <scope>NUCLEOTIDE SEQUENCE</scope>
    <source>
        <strain evidence="1">IL203A</strain>
    </source>
</reference>